<dbReference type="GO" id="GO:0045944">
    <property type="term" value="P:positive regulation of transcription by RNA polymerase II"/>
    <property type="evidence" value="ECO:0007669"/>
    <property type="project" value="EnsemblMetazoa"/>
</dbReference>
<dbReference type="GO" id="GO:0045815">
    <property type="term" value="P:transcription initiation-coupled chromatin remodeling"/>
    <property type="evidence" value="ECO:0007669"/>
    <property type="project" value="EnsemblMetazoa"/>
</dbReference>
<dbReference type="EMBL" id="CM000364">
    <property type="protein sequence ID" value="EDX14254.1"/>
    <property type="molecule type" value="Genomic_DNA"/>
</dbReference>
<reference evidence="1 2" key="1">
    <citation type="journal article" date="2007" name="Nature">
        <title>Evolution of genes and genomes on the Drosophila phylogeny.</title>
        <authorList>
            <consortium name="Drosophila 12 Genomes Consortium"/>
            <person name="Clark A.G."/>
            <person name="Eisen M.B."/>
            <person name="Smith D.R."/>
            <person name="Bergman C.M."/>
            <person name="Oliver B."/>
            <person name="Markow T.A."/>
            <person name="Kaufman T.C."/>
            <person name="Kellis M."/>
            <person name="Gelbart W."/>
            <person name="Iyer V.N."/>
            <person name="Pollard D.A."/>
            <person name="Sackton T.B."/>
            <person name="Larracuente A.M."/>
            <person name="Singh N.D."/>
            <person name="Abad J.P."/>
            <person name="Abt D.N."/>
            <person name="Adryan B."/>
            <person name="Aguade M."/>
            <person name="Akashi H."/>
            <person name="Anderson W.W."/>
            <person name="Aquadro C.F."/>
            <person name="Ardell D.H."/>
            <person name="Arguello R."/>
            <person name="Artieri C.G."/>
            <person name="Barbash D.A."/>
            <person name="Barker D."/>
            <person name="Barsanti P."/>
            <person name="Batterham P."/>
            <person name="Batzoglou S."/>
            <person name="Begun D."/>
            <person name="Bhutkar A."/>
            <person name="Blanco E."/>
            <person name="Bosak S.A."/>
            <person name="Bradley R.K."/>
            <person name="Brand A.D."/>
            <person name="Brent M.R."/>
            <person name="Brooks A.N."/>
            <person name="Brown R.H."/>
            <person name="Butlin R.K."/>
            <person name="Caggese C."/>
            <person name="Calvi B.R."/>
            <person name="Bernardo de Carvalho A."/>
            <person name="Caspi A."/>
            <person name="Castrezana S."/>
            <person name="Celniker S.E."/>
            <person name="Chang J.L."/>
            <person name="Chapple C."/>
            <person name="Chatterji S."/>
            <person name="Chinwalla A."/>
            <person name="Civetta A."/>
            <person name="Clifton S.W."/>
            <person name="Comeron J.M."/>
            <person name="Costello J.C."/>
            <person name="Coyne J.A."/>
            <person name="Daub J."/>
            <person name="David R.G."/>
            <person name="Delcher A.L."/>
            <person name="Delehaunty K."/>
            <person name="Do C.B."/>
            <person name="Ebling H."/>
            <person name="Edwards K."/>
            <person name="Eickbush T."/>
            <person name="Evans J.D."/>
            <person name="Filipski A."/>
            <person name="Findeiss S."/>
            <person name="Freyhult E."/>
            <person name="Fulton L."/>
            <person name="Fulton R."/>
            <person name="Garcia A.C."/>
            <person name="Gardiner A."/>
            <person name="Garfield D.A."/>
            <person name="Garvin B.E."/>
            <person name="Gibson G."/>
            <person name="Gilbert D."/>
            <person name="Gnerre S."/>
            <person name="Godfrey J."/>
            <person name="Good R."/>
            <person name="Gotea V."/>
            <person name="Gravely B."/>
            <person name="Greenberg A.J."/>
            <person name="Griffiths-Jones S."/>
            <person name="Gross S."/>
            <person name="Guigo R."/>
            <person name="Gustafson E.A."/>
            <person name="Haerty W."/>
            <person name="Hahn M.W."/>
            <person name="Halligan D.L."/>
            <person name="Halpern A.L."/>
            <person name="Halter G.M."/>
            <person name="Han M.V."/>
            <person name="Heger A."/>
            <person name="Hillier L."/>
            <person name="Hinrichs A.S."/>
            <person name="Holmes I."/>
            <person name="Hoskins R.A."/>
            <person name="Hubisz M.J."/>
            <person name="Hultmark D."/>
            <person name="Huntley M.A."/>
            <person name="Jaffe D.B."/>
            <person name="Jagadeeshan S."/>
            <person name="Jeck W.R."/>
            <person name="Johnson J."/>
            <person name="Jones C.D."/>
            <person name="Jordan W.C."/>
            <person name="Karpen G.H."/>
            <person name="Kataoka E."/>
            <person name="Keightley P.D."/>
            <person name="Kheradpour P."/>
            <person name="Kirkness E.F."/>
            <person name="Koerich L.B."/>
            <person name="Kristiansen K."/>
            <person name="Kudrna D."/>
            <person name="Kulathinal R.J."/>
            <person name="Kumar S."/>
            <person name="Kwok R."/>
            <person name="Lander E."/>
            <person name="Langley C.H."/>
            <person name="Lapoint R."/>
            <person name="Lazzaro B.P."/>
            <person name="Lee S.J."/>
            <person name="Levesque L."/>
            <person name="Li R."/>
            <person name="Lin C.F."/>
            <person name="Lin M.F."/>
            <person name="Lindblad-Toh K."/>
            <person name="Llopart A."/>
            <person name="Long M."/>
            <person name="Low L."/>
            <person name="Lozovsky E."/>
            <person name="Lu J."/>
            <person name="Luo M."/>
            <person name="Machado C.A."/>
            <person name="Makalowski W."/>
            <person name="Marzo M."/>
            <person name="Matsuda M."/>
            <person name="Matzkin L."/>
            <person name="McAllister B."/>
            <person name="McBride C.S."/>
            <person name="McKernan B."/>
            <person name="McKernan K."/>
            <person name="Mendez-Lago M."/>
            <person name="Minx P."/>
            <person name="Mollenhauer M.U."/>
            <person name="Montooth K."/>
            <person name="Mount S.M."/>
            <person name="Mu X."/>
            <person name="Myers E."/>
            <person name="Negre B."/>
            <person name="Newfeld S."/>
            <person name="Nielsen R."/>
            <person name="Noor M.A."/>
            <person name="O'Grady P."/>
            <person name="Pachter L."/>
            <person name="Papaceit M."/>
            <person name="Parisi M.J."/>
            <person name="Parisi M."/>
            <person name="Parts L."/>
            <person name="Pedersen J.S."/>
            <person name="Pesole G."/>
            <person name="Phillippy A.M."/>
            <person name="Ponting C.P."/>
            <person name="Pop M."/>
            <person name="Porcelli D."/>
            <person name="Powell J.R."/>
            <person name="Prohaska S."/>
            <person name="Pruitt K."/>
            <person name="Puig M."/>
            <person name="Quesneville H."/>
            <person name="Ram K.R."/>
            <person name="Rand D."/>
            <person name="Rasmussen M.D."/>
            <person name="Reed L.K."/>
            <person name="Reenan R."/>
            <person name="Reily A."/>
            <person name="Remington K.A."/>
            <person name="Rieger T.T."/>
            <person name="Ritchie M.G."/>
            <person name="Robin C."/>
            <person name="Rogers Y.H."/>
            <person name="Rohde C."/>
            <person name="Rozas J."/>
            <person name="Rubenfield M.J."/>
            <person name="Ruiz A."/>
            <person name="Russo S."/>
            <person name="Salzberg S.L."/>
            <person name="Sanchez-Gracia A."/>
            <person name="Saranga D.J."/>
            <person name="Sato H."/>
            <person name="Schaeffer S.W."/>
            <person name="Schatz M.C."/>
            <person name="Schlenke T."/>
            <person name="Schwartz R."/>
            <person name="Segarra C."/>
            <person name="Singh R.S."/>
            <person name="Sirot L."/>
            <person name="Sirota M."/>
            <person name="Sisneros N.B."/>
            <person name="Smith C.D."/>
            <person name="Smith T.F."/>
            <person name="Spieth J."/>
            <person name="Stage D.E."/>
            <person name="Stark A."/>
            <person name="Stephan W."/>
            <person name="Strausberg R.L."/>
            <person name="Strempel S."/>
            <person name="Sturgill D."/>
            <person name="Sutton G."/>
            <person name="Sutton G.G."/>
            <person name="Tao W."/>
            <person name="Teichmann S."/>
            <person name="Tobari Y.N."/>
            <person name="Tomimura Y."/>
            <person name="Tsolas J.M."/>
            <person name="Valente V.L."/>
            <person name="Venter E."/>
            <person name="Venter J.C."/>
            <person name="Vicario S."/>
            <person name="Vieira F.G."/>
            <person name="Vilella A.J."/>
            <person name="Villasante A."/>
            <person name="Walenz B."/>
            <person name="Wang J."/>
            <person name="Wasserman M."/>
            <person name="Watts T."/>
            <person name="Wilson D."/>
            <person name="Wilson R.K."/>
            <person name="Wing R.A."/>
            <person name="Wolfner M.F."/>
            <person name="Wong A."/>
            <person name="Wong G.K."/>
            <person name="Wu C.I."/>
            <person name="Wu G."/>
            <person name="Yamamoto D."/>
            <person name="Yang H.P."/>
            <person name="Yang S.P."/>
            <person name="Yorke J.A."/>
            <person name="Yoshida K."/>
            <person name="Zdobnov E."/>
            <person name="Zhang P."/>
            <person name="Zhang Y."/>
            <person name="Zimin A.V."/>
            <person name="Baldwin J."/>
            <person name="Abdouelleil A."/>
            <person name="Abdulkadir J."/>
            <person name="Abebe A."/>
            <person name="Abera B."/>
            <person name="Abreu J."/>
            <person name="Acer S.C."/>
            <person name="Aftuck L."/>
            <person name="Alexander A."/>
            <person name="An P."/>
            <person name="Anderson E."/>
            <person name="Anderson S."/>
            <person name="Arachi H."/>
            <person name="Azer M."/>
            <person name="Bachantsang P."/>
            <person name="Barry A."/>
            <person name="Bayul T."/>
            <person name="Berlin A."/>
            <person name="Bessette D."/>
            <person name="Bloom T."/>
            <person name="Blye J."/>
            <person name="Boguslavskiy L."/>
            <person name="Bonnet C."/>
            <person name="Boukhgalter B."/>
            <person name="Bourzgui I."/>
            <person name="Brown A."/>
            <person name="Cahill P."/>
            <person name="Channer S."/>
            <person name="Cheshatsang Y."/>
            <person name="Chuda L."/>
            <person name="Citroen M."/>
            <person name="Collymore A."/>
            <person name="Cooke P."/>
            <person name="Costello M."/>
            <person name="D'Aco K."/>
            <person name="Daza R."/>
            <person name="De Haan G."/>
            <person name="DeGray S."/>
            <person name="DeMaso C."/>
            <person name="Dhargay N."/>
            <person name="Dooley K."/>
            <person name="Dooley E."/>
            <person name="Doricent M."/>
            <person name="Dorje P."/>
            <person name="Dorjee K."/>
            <person name="Dupes A."/>
            <person name="Elong R."/>
            <person name="Falk J."/>
            <person name="Farina A."/>
            <person name="Faro S."/>
            <person name="Ferguson D."/>
            <person name="Fisher S."/>
            <person name="Foley C.D."/>
            <person name="Franke A."/>
            <person name="Friedrich D."/>
            <person name="Gadbois L."/>
            <person name="Gearin G."/>
            <person name="Gearin C.R."/>
            <person name="Giannoukos G."/>
            <person name="Goode T."/>
            <person name="Graham J."/>
            <person name="Grandbois E."/>
            <person name="Grewal S."/>
            <person name="Gyaltsen K."/>
            <person name="Hafez N."/>
            <person name="Hagos B."/>
            <person name="Hall J."/>
            <person name="Henson C."/>
            <person name="Hollinger A."/>
            <person name="Honan T."/>
            <person name="Huard M.D."/>
            <person name="Hughes L."/>
            <person name="Hurhula B."/>
            <person name="Husby M.E."/>
            <person name="Kamat A."/>
            <person name="Kanga B."/>
            <person name="Kashin S."/>
            <person name="Khazanovich D."/>
            <person name="Kisner P."/>
            <person name="Lance K."/>
            <person name="Lara M."/>
            <person name="Lee W."/>
            <person name="Lennon N."/>
            <person name="Letendre F."/>
            <person name="LeVine R."/>
            <person name="Lipovsky A."/>
            <person name="Liu X."/>
            <person name="Liu J."/>
            <person name="Liu S."/>
            <person name="Lokyitsang T."/>
            <person name="Lokyitsang Y."/>
            <person name="Lubonja R."/>
            <person name="Lui A."/>
            <person name="MacDonald P."/>
            <person name="Magnisalis V."/>
            <person name="Maru K."/>
            <person name="Matthews C."/>
            <person name="McCusker W."/>
            <person name="McDonough S."/>
            <person name="Mehta T."/>
            <person name="Meldrim J."/>
            <person name="Meneus L."/>
            <person name="Mihai O."/>
            <person name="Mihalev A."/>
            <person name="Mihova T."/>
            <person name="Mittelman R."/>
            <person name="Mlenga V."/>
            <person name="Montmayeur A."/>
            <person name="Mulrain L."/>
            <person name="Navidi A."/>
            <person name="Naylor J."/>
            <person name="Negash T."/>
            <person name="Nguyen T."/>
            <person name="Nguyen N."/>
            <person name="Nicol R."/>
            <person name="Norbu C."/>
            <person name="Norbu N."/>
            <person name="Novod N."/>
            <person name="O'Neill B."/>
            <person name="Osman S."/>
            <person name="Markiewicz E."/>
            <person name="Oyono O.L."/>
            <person name="Patti C."/>
            <person name="Phunkhang P."/>
            <person name="Pierre F."/>
            <person name="Priest M."/>
            <person name="Raghuraman S."/>
            <person name="Rege F."/>
            <person name="Reyes R."/>
            <person name="Rise C."/>
            <person name="Rogov P."/>
            <person name="Ross K."/>
            <person name="Ryan E."/>
            <person name="Settipalli S."/>
            <person name="Shea T."/>
            <person name="Sherpa N."/>
            <person name="Shi L."/>
            <person name="Shih D."/>
            <person name="Sparrow T."/>
            <person name="Spaulding J."/>
            <person name="Stalker J."/>
            <person name="Stange-Thomann N."/>
            <person name="Stavropoulos S."/>
            <person name="Stone C."/>
            <person name="Strader C."/>
            <person name="Tesfaye S."/>
            <person name="Thomson T."/>
            <person name="Thoulutsang Y."/>
            <person name="Thoulutsang D."/>
            <person name="Topham K."/>
            <person name="Topping I."/>
            <person name="Tsamla T."/>
            <person name="Vassiliev H."/>
            <person name="Vo A."/>
            <person name="Wangchuk T."/>
            <person name="Wangdi T."/>
            <person name="Weiand M."/>
            <person name="Wilkinson J."/>
            <person name="Wilson A."/>
            <person name="Yadav S."/>
            <person name="Young G."/>
            <person name="Yu Q."/>
            <person name="Zembek L."/>
            <person name="Zhong D."/>
            <person name="Zimmer A."/>
            <person name="Zwirko Z."/>
            <person name="Jaffe D.B."/>
            <person name="Alvarez P."/>
            <person name="Brockman W."/>
            <person name="Butler J."/>
            <person name="Chin C."/>
            <person name="Gnerre S."/>
            <person name="Grabherr M."/>
            <person name="Kleber M."/>
            <person name="Mauceli E."/>
            <person name="MacCallum I."/>
        </authorList>
    </citation>
    <scope>NUCLEOTIDE SEQUENCE [LARGE SCALE GENOMIC DNA]</scope>
    <source>
        <strain evidence="2">white501</strain>
    </source>
</reference>
<dbReference type="GO" id="GO:0035075">
    <property type="term" value="P:response to ecdysone"/>
    <property type="evidence" value="ECO:0007669"/>
    <property type="project" value="EnsemblMetazoa"/>
</dbReference>
<dbReference type="GO" id="GO:0007474">
    <property type="term" value="P:imaginal disc-derived wing vein specification"/>
    <property type="evidence" value="ECO:0007669"/>
    <property type="project" value="EnsemblMetazoa"/>
</dbReference>
<organism evidence="1 2">
    <name type="scientific">Drosophila simulans</name>
    <name type="common">Fruit fly</name>
    <dbReference type="NCBI Taxonomy" id="7240"/>
    <lineage>
        <taxon>Eukaryota</taxon>
        <taxon>Metazoa</taxon>
        <taxon>Ecdysozoa</taxon>
        <taxon>Arthropoda</taxon>
        <taxon>Hexapoda</taxon>
        <taxon>Insecta</taxon>
        <taxon>Pterygota</taxon>
        <taxon>Neoptera</taxon>
        <taxon>Endopterygota</taxon>
        <taxon>Diptera</taxon>
        <taxon>Brachycera</taxon>
        <taxon>Muscomorpha</taxon>
        <taxon>Ephydroidea</taxon>
        <taxon>Drosophilidae</taxon>
        <taxon>Drosophila</taxon>
        <taxon>Sophophora</taxon>
    </lineage>
</organism>
<dbReference type="GO" id="GO:0005703">
    <property type="term" value="C:polytene chromosome puff"/>
    <property type="evidence" value="ECO:0007669"/>
    <property type="project" value="EnsemblMetazoa"/>
</dbReference>
<protein>
    <submittedName>
        <fullName evidence="1">GD21114</fullName>
    </submittedName>
</protein>
<dbReference type="STRING" id="7240.B4QTQ0"/>
<sequence>MVGIYIYTITIEARARVGAKRQGQGCQAVCSKCCVYRLSLFGDVLVFANAPCVCPPTVTLASHRISCEPQMDTSSPSDSSFEVNFNAEEDKSQETRSAAGVCYCGKERNLNIVELLVPPVRSGCTRPAFLTSLVRAQTSALHYQLCVRLQKLLCQRIGELSQEPG</sequence>
<dbReference type="GO" id="GO:0003713">
    <property type="term" value="F:transcription coactivator activity"/>
    <property type="evidence" value="ECO:0007669"/>
    <property type="project" value="EnsemblMetazoa"/>
</dbReference>
<dbReference type="GO" id="GO:0048813">
    <property type="term" value="P:dendrite morphogenesis"/>
    <property type="evidence" value="ECO:0007669"/>
    <property type="project" value="EnsemblMetazoa"/>
</dbReference>
<dbReference type="GO" id="GO:0048188">
    <property type="term" value="C:Set1C/COMPASS complex"/>
    <property type="evidence" value="ECO:0007669"/>
    <property type="project" value="EnsemblMetazoa"/>
</dbReference>
<dbReference type="GO" id="GO:0003677">
    <property type="term" value="F:DNA binding"/>
    <property type="evidence" value="ECO:0007669"/>
    <property type="project" value="EnsemblMetazoa"/>
</dbReference>
<dbReference type="GO" id="GO:0044665">
    <property type="term" value="C:MLL1/2 complex"/>
    <property type="evidence" value="ECO:0007669"/>
    <property type="project" value="EnsemblMetazoa"/>
</dbReference>
<dbReference type="GO" id="GO:0010629">
    <property type="term" value="P:negative regulation of gene expression"/>
    <property type="evidence" value="ECO:0007669"/>
    <property type="project" value="EnsemblMetazoa"/>
</dbReference>
<dbReference type="AlphaFoldDB" id="B4QTQ0"/>
<dbReference type="GO" id="GO:0035209">
    <property type="term" value="P:pupal development"/>
    <property type="evidence" value="ECO:0007669"/>
    <property type="project" value="EnsemblMetazoa"/>
</dbReference>
<gene>
    <name evidence="1" type="primary">Dsim\GD21114</name>
    <name evidence="1" type="ORF">Dsim_GD21114</name>
</gene>
<dbReference type="Proteomes" id="UP000000304">
    <property type="component" value="Chromosome 3R"/>
</dbReference>
<evidence type="ECO:0000313" key="2">
    <source>
        <dbReference type="Proteomes" id="UP000000304"/>
    </source>
</evidence>
<keyword evidence="2" id="KW-1185">Reference proteome</keyword>
<evidence type="ECO:0000313" key="1">
    <source>
        <dbReference type="EMBL" id="EDX14254.1"/>
    </source>
</evidence>
<dbReference type="OrthoDB" id="10266026at2759"/>
<accession>B4QTQ0</accession>
<dbReference type="HOGENOM" id="CLU_1612557_0_0_1"/>
<proteinExistence type="predicted"/>
<dbReference type="GO" id="GO:0019899">
    <property type="term" value="F:enzyme binding"/>
    <property type="evidence" value="ECO:0007669"/>
    <property type="project" value="EnsemblMetazoa"/>
</dbReference>
<dbReference type="GO" id="GO:0002168">
    <property type="term" value="P:instar larval development"/>
    <property type="evidence" value="ECO:0007669"/>
    <property type="project" value="EnsemblMetazoa"/>
</dbReference>
<name>B4QTQ0_DROSI</name>
<dbReference type="GO" id="GO:0044666">
    <property type="term" value="C:MLL3/4 complex"/>
    <property type="evidence" value="ECO:0007669"/>
    <property type="project" value="EnsemblMetazoa"/>
</dbReference>